<dbReference type="CDD" id="cd08189">
    <property type="entry name" value="Fe-ADH-like"/>
    <property type="match status" value="1"/>
</dbReference>
<dbReference type="FunFam" id="3.40.50.1970:FF:000003">
    <property type="entry name" value="Alcohol dehydrogenase, iron-containing"/>
    <property type="match status" value="1"/>
</dbReference>
<dbReference type="Proteomes" id="UP000580568">
    <property type="component" value="Unassembled WGS sequence"/>
</dbReference>
<dbReference type="Pfam" id="PF00465">
    <property type="entry name" value="Fe-ADH"/>
    <property type="match status" value="1"/>
</dbReference>
<feature type="domain" description="Alcohol dehydrogenase iron-type/glycerol dehydrogenase GldA" evidence="4">
    <location>
        <begin position="26"/>
        <end position="193"/>
    </location>
</feature>
<dbReference type="InterPro" id="IPR001670">
    <property type="entry name" value="ADH_Fe/GldA"/>
</dbReference>
<dbReference type="InterPro" id="IPR039697">
    <property type="entry name" value="Alcohol_dehydrogenase_Fe"/>
</dbReference>
<evidence type="ECO:0000256" key="1">
    <source>
        <dbReference type="ARBA" id="ARBA00007358"/>
    </source>
</evidence>
<reference evidence="6 7" key="1">
    <citation type="submission" date="2020-07" db="EMBL/GenBank/DDBJ databases">
        <title>A new beta-1,3-glucan-decomposing anaerobic bacterium isolated from anoxic soil subjected to biological soil disinfestation.</title>
        <authorList>
            <person name="Ueki A."/>
            <person name="Tonouchi A."/>
        </authorList>
    </citation>
    <scope>NUCLEOTIDE SEQUENCE [LARGE SCALE GENOMIC DNA]</scope>
    <source>
        <strain evidence="6 7">TW1</strain>
    </source>
</reference>
<dbReference type="RefSeq" id="WP_183277860.1">
    <property type="nucleotide sequence ID" value="NZ_BLZR01000001.1"/>
</dbReference>
<evidence type="ECO:0000259" key="5">
    <source>
        <dbReference type="Pfam" id="PF25137"/>
    </source>
</evidence>
<keyword evidence="7" id="KW-1185">Reference proteome</keyword>
<dbReference type="Gene3D" id="1.20.1090.10">
    <property type="entry name" value="Dehydroquinate synthase-like - alpha domain"/>
    <property type="match status" value="1"/>
</dbReference>
<proteinExistence type="inferred from homology"/>
<accession>A0A6V8SGU6</accession>
<dbReference type="InterPro" id="IPR018211">
    <property type="entry name" value="ADH_Fe_CS"/>
</dbReference>
<dbReference type="SUPFAM" id="SSF56796">
    <property type="entry name" value="Dehydroquinate synthase-like"/>
    <property type="match status" value="1"/>
</dbReference>
<dbReference type="Pfam" id="PF25137">
    <property type="entry name" value="ADH_Fe_C"/>
    <property type="match status" value="1"/>
</dbReference>
<dbReference type="PANTHER" id="PTHR11496:SF102">
    <property type="entry name" value="ALCOHOL DEHYDROGENASE 4"/>
    <property type="match status" value="1"/>
</dbReference>
<dbReference type="EMBL" id="BLZR01000001">
    <property type="protein sequence ID" value="GFP76434.1"/>
    <property type="molecule type" value="Genomic_DNA"/>
</dbReference>
<dbReference type="PROSITE" id="PS00913">
    <property type="entry name" value="ADH_IRON_1"/>
    <property type="match status" value="1"/>
</dbReference>
<dbReference type="AlphaFoldDB" id="A0A6V8SGU6"/>
<comment type="caution">
    <text evidence="6">The sequence shown here is derived from an EMBL/GenBank/DDBJ whole genome shotgun (WGS) entry which is preliminary data.</text>
</comment>
<name>A0A6V8SGU6_9CLOT</name>
<gene>
    <name evidence="6" type="ORF">bsdtw1_02537</name>
</gene>
<evidence type="ECO:0000256" key="2">
    <source>
        <dbReference type="ARBA" id="ARBA00023002"/>
    </source>
</evidence>
<comment type="similarity">
    <text evidence="1">Belongs to the iron-containing alcohol dehydrogenase family.</text>
</comment>
<sequence>MNKIYYRTRQALLSAVLKVAPSKEPKLITGAGSMMKLPKLVKDNGIGTVEIITTAGFMRRGTLKPLFEMLKSENISYVIYSEVEPDPTIECIEKAVSLYKKEGCEGIIAIGGGSVMDCAKVVGARIACPNKTVSDMTGLMKIMKKIPLLFAVPTTAGTGSEVTAGAVITDGTTHYKHTIMDLNIVPAYAILDPELTITLPKDITAVTGMDALTHAVEAYINRFAPKKGSENALEAVKLIHENLIQAYENGQDIKARENLLIGSYYAGVSITNAYVGYVHAIAHGIGGLYGVPHGKANAVILPRVLEGYGEAAYEKLAHLADIIGLKGKTKEEKAKAFIKEIEEMNRKMGLPERLQVVKEKDIPELTKRAVYEANPLYPVPAIWGKEEFYKVIMKI</sequence>
<dbReference type="Gene3D" id="3.40.50.1970">
    <property type="match status" value="1"/>
</dbReference>
<dbReference type="GO" id="GO:0004022">
    <property type="term" value="F:alcohol dehydrogenase (NAD+) activity"/>
    <property type="evidence" value="ECO:0007669"/>
    <property type="project" value="TreeGrafter"/>
</dbReference>
<evidence type="ECO:0000313" key="6">
    <source>
        <dbReference type="EMBL" id="GFP76434.1"/>
    </source>
</evidence>
<feature type="domain" description="Fe-containing alcohol dehydrogenase-like C-terminal" evidence="5">
    <location>
        <begin position="204"/>
        <end position="387"/>
    </location>
</feature>
<evidence type="ECO:0000259" key="4">
    <source>
        <dbReference type="Pfam" id="PF00465"/>
    </source>
</evidence>
<protein>
    <submittedName>
        <fullName evidence="6">Alcohol dehydrogenase 2</fullName>
    </submittedName>
</protein>
<keyword evidence="2" id="KW-0560">Oxidoreductase</keyword>
<organism evidence="6 7">
    <name type="scientific">Clostridium fungisolvens</name>
    <dbReference type="NCBI Taxonomy" id="1604897"/>
    <lineage>
        <taxon>Bacteria</taxon>
        <taxon>Bacillati</taxon>
        <taxon>Bacillota</taxon>
        <taxon>Clostridia</taxon>
        <taxon>Eubacteriales</taxon>
        <taxon>Clostridiaceae</taxon>
        <taxon>Clostridium</taxon>
    </lineage>
</organism>
<dbReference type="PROSITE" id="PS00060">
    <property type="entry name" value="ADH_IRON_2"/>
    <property type="match status" value="1"/>
</dbReference>
<dbReference type="FunFam" id="1.20.1090.10:FF:000001">
    <property type="entry name" value="Aldehyde-alcohol dehydrogenase"/>
    <property type="match status" value="1"/>
</dbReference>
<keyword evidence="3" id="KW-0520">NAD</keyword>
<evidence type="ECO:0000256" key="3">
    <source>
        <dbReference type="ARBA" id="ARBA00023027"/>
    </source>
</evidence>
<dbReference type="PANTHER" id="PTHR11496">
    <property type="entry name" value="ALCOHOL DEHYDROGENASE"/>
    <property type="match status" value="1"/>
</dbReference>
<dbReference type="InterPro" id="IPR056798">
    <property type="entry name" value="ADH_Fe_C"/>
</dbReference>
<dbReference type="GO" id="GO:0046872">
    <property type="term" value="F:metal ion binding"/>
    <property type="evidence" value="ECO:0007669"/>
    <property type="project" value="InterPro"/>
</dbReference>
<evidence type="ECO:0000313" key="7">
    <source>
        <dbReference type="Proteomes" id="UP000580568"/>
    </source>
</evidence>